<proteinExistence type="predicted"/>
<evidence type="ECO:0000313" key="1">
    <source>
        <dbReference type="EMBL" id="KAL0414083.1"/>
    </source>
</evidence>
<dbReference type="AlphaFoldDB" id="A0AAW2UBA5"/>
<comment type="caution">
    <text evidence="1">The sequence shown here is derived from an EMBL/GenBank/DDBJ whole genome shotgun (WGS) entry which is preliminary data.</text>
</comment>
<dbReference type="EMBL" id="JACGWJ010000006">
    <property type="protein sequence ID" value="KAL0414083.1"/>
    <property type="molecule type" value="Genomic_DNA"/>
</dbReference>
<dbReference type="PANTHER" id="PTHR32278:SF116">
    <property type="entry name" value="F-BOX PROTEIN PP2-B10-LIKE"/>
    <property type="match status" value="1"/>
</dbReference>
<dbReference type="Pfam" id="PF14299">
    <property type="entry name" value="PP2"/>
    <property type="match status" value="1"/>
</dbReference>
<protein>
    <submittedName>
        <fullName evidence="1">F-box protein PP2-B10</fullName>
    </submittedName>
</protein>
<gene>
    <name evidence="1" type="ORF">Sradi_1610000</name>
</gene>
<reference evidence="1" key="1">
    <citation type="submission" date="2020-06" db="EMBL/GenBank/DDBJ databases">
        <authorList>
            <person name="Li T."/>
            <person name="Hu X."/>
            <person name="Zhang T."/>
            <person name="Song X."/>
            <person name="Zhang H."/>
            <person name="Dai N."/>
            <person name="Sheng W."/>
            <person name="Hou X."/>
            <person name="Wei L."/>
        </authorList>
    </citation>
    <scope>NUCLEOTIDE SEQUENCE</scope>
    <source>
        <strain evidence="1">G02</strain>
        <tissue evidence="1">Leaf</tissue>
    </source>
</reference>
<accession>A0AAW2UBA5</accession>
<reference evidence="1" key="2">
    <citation type="journal article" date="2024" name="Plant">
        <title>Genomic evolution and insights into agronomic trait innovations of Sesamum species.</title>
        <authorList>
            <person name="Miao H."/>
            <person name="Wang L."/>
            <person name="Qu L."/>
            <person name="Liu H."/>
            <person name="Sun Y."/>
            <person name="Le M."/>
            <person name="Wang Q."/>
            <person name="Wei S."/>
            <person name="Zheng Y."/>
            <person name="Lin W."/>
            <person name="Duan Y."/>
            <person name="Cao H."/>
            <person name="Xiong S."/>
            <person name="Wang X."/>
            <person name="Wei L."/>
            <person name="Li C."/>
            <person name="Ma Q."/>
            <person name="Ju M."/>
            <person name="Zhao R."/>
            <person name="Li G."/>
            <person name="Mu C."/>
            <person name="Tian Q."/>
            <person name="Mei H."/>
            <person name="Zhang T."/>
            <person name="Gao T."/>
            <person name="Zhang H."/>
        </authorList>
    </citation>
    <scope>NUCLEOTIDE SEQUENCE</scope>
    <source>
        <strain evidence="1">G02</strain>
    </source>
</reference>
<dbReference type="PANTHER" id="PTHR32278">
    <property type="entry name" value="F-BOX DOMAIN-CONTAINING PROTEIN"/>
    <property type="match status" value="1"/>
</dbReference>
<sequence length="115" mass="13571">MYRFEEVVVPRNSWGFDIRGRINTRMLSPETLYEAYLVFELGEKGTKMEYFARARITNFFRGRELEIDRPGRQEKMVLIQPRSGRDDGWMEIQLGCFYVGYGLRGEVEAVIGYKL</sequence>
<name>A0AAW2UBA5_SESRA</name>
<organism evidence="1">
    <name type="scientific">Sesamum radiatum</name>
    <name type="common">Black benniseed</name>
    <dbReference type="NCBI Taxonomy" id="300843"/>
    <lineage>
        <taxon>Eukaryota</taxon>
        <taxon>Viridiplantae</taxon>
        <taxon>Streptophyta</taxon>
        <taxon>Embryophyta</taxon>
        <taxon>Tracheophyta</taxon>
        <taxon>Spermatophyta</taxon>
        <taxon>Magnoliopsida</taxon>
        <taxon>eudicotyledons</taxon>
        <taxon>Gunneridae</taxon>
        <taxon>Pentapetalae</taxon>
        <taxon>asterids</taxon>
        <taxon>lamiids</taxon>
        <taxon>Lamiales</taxon>
        <taxon>Pedaliaceae</taxon>
        <taxon>Sesamum</taxon>
    </lineage>
</organism>
<dbReference type="InterPro" id="IPR025886">
    <property type="entry name" value="PP2-like"/>
</dbReference>